<gene>
    <name evidence="2" type="ORF">EUA93_11615</name>
</gene>
<name>A0A4Q2S176_9ACTN</name>
<reference evidence="2 3" key="1">
    <citation type="submission" date="2019-01" db="EMBL/GenBank/DDBJ databases">
        <title>Novel species of Nocardioides.</title>
        <authorList>
            <person name="Liu Q."/>
            <person name="Xin Y.-H."/>
        </authorList>
    </citation>
    <scope>NUCLEOTIDE SEQUENCE [LARGE SCALE GENOMIC DNA]</scope>
    <source>
        <strain evidence="2 3">CGMCC 4.6882</strain>
    </source>
</reference>
<sequence>MTDDGGTPALDALAELAREQAEHDAAAARLGPARARLAAATDRSESASSDLAGELEDVARLEQLSLTRILPTLRGRRDLDLDREKAEAQAAQYVAAEAEARREAAQADVDSLVAQLARSGDLAARRADLLVAREAEVAADPSRRETAAQLDSLATELGRHRARRTQLEEAISATHAAARTLDEAARHLGGADDWASVDTFLGGGLFTDMVKYHRIDDAAARMREADAALGHLATELADVGMSAVGGIEVTDLTTFFDVWFDNIFSDWAVRNRVREAAARVAQARLGVEQTGTVLGTRLTECTSEIEVLEQRRESLLA</sequence>
<dbReference type="RefSeq" id="WP_129400281.1">
    <property type="nucleotide sequence ID" value="NZ_SDWT01000001.1"/>
</dbReference>
<accession>A0A4Q2S176</accession>
<protein>
    <submittedName>
        <fullName evidence="2">Uncharacterized protein</fullName>
    </submittedName>
</protein>
<keyword evidence="1" id="KW-0175">Coiled coil</keyword>
<proteinExistence type="predicted"/>
<comment type="caution">
    <text evidence="2">The sequence shown here is derived from an EMBL/GenBank/DDBJ whole genome shotgun (WGS) entry which is preliminary data.</text>
</comment>
<dbReference type="Proteomes" id="UP000294071">
    <property type="component" value="Unassembled WGS sequence"/>
</dbReference>
<evidence type="ECO:0000256" key="1">
    <source>
        <dbReference type="SAM" id="Coils"/>
    </source>
</evidence>
<feature type="coiled-coil region" evidence="1">
    <location>
        <begin position="81"/>
        <end position="115"/>
    </location>
</feature>
<dbReference type="AlphaFoldDB" id="A0A4Q2S176"/>
<keyword evidence="3" id="KW-1185">Reference proteome</keyword>
<organism evidence="2 3">
    <name type="scientific">Nocardioides oleivorans</name>
    <dbReference type="NCBI Taxonomy" id="273676"/>
    <lineage>
        <taxon>Bacteria</taxon>
        <taxon>Bacillati</taxon>
        <taxon>Actinomycetota</taxon>
        <taxon>Actinomycetes</taxon>
        <taxon>Propionibacteriales</taxon>
        <taxon>Nocardioidaceae</taxon>
        <taxon>Nocardioides</taxon>
    </lineage>
</organism>
<dbReference type="OrthoDB" id="3540923at2"/>
<dbReference type="EMBL" id="SDWT01000001">
    <property type="protein sequence ID" value="RYB94936.1"/>
    <property type="molecule type" value="Genomic_DNA"/>
</dbReference>
<evidence type="ECO:0000313" key="2">
    <source>
        <dbReference type="EMBL" id="RYB94936.1"/>
    </source>
</evidence>
<evidence type="ECO:0000313" key="3">
    <source>
        <dbReference type="Proteomes" id="UP000294071"/>
    </source>
</evidence>